<dbReference type="EMBL" id="CP003364">
    <property type="protein sequence ID" value="AGA29611.1"/>
    <property type="molecule type" value="Genomic_DNA"/>
</dbReference>
<dbReference type="Pfam" id="PF13537">
    <property type="entry name" value="GATase_7"/>
    <property type="match status" value="1"/>
</dbReference>
<organism evidence="12 13">
    <name type="scientific">Singulisphaera acidiphila (strain ATCC BAA-1392 / DSM 18658 / VKM B-2454 / MOB10)</name>
    <dbReference type="NCBI Taxonomy" id="886293"/>
    <lineage>
        <taxon>Bacteria</taxon>
        <taxon>Pseudomonadati</taxon>
        <taxon>Planctomycetota</taxon>
        <taxon>Planctomycetia</taxon>
        <taxon>Isosphaerales</taxon>
        <taxon>Isosphaeraceae</taxon>
        <taxon>Singulisphaera</taxon>
    </lineage>
</organism>
<feature type="binding site" evidence="9">
    <location>
        <position position="100"/>
    </location>
    <ligand>
        <name>L-glutamine</name>
        <dbReference type="ChEBI" id="CHEBI:58359"/>
    </ligand>
</feature>
<comment type="similarity">
    <text evidence="2">Belongs to the asparagine synthetase family.</text>
</comment>
<comment type="catalytic activity">
    <reaction evidence="7">
        <text>L-aspartate + L-glutamine + ATP + H2O = L-asparagine + L-glutamate + AMP + diphosphate + H(+)</text>
        <dbReference type="Rhea" id="RHEA:12228"/>
        <dbReference type="ChEBI" id="CHEBI:15377"/>
        <dbReference type="ChEBI" id="CHEBI:15378"/>
        <dbReference type="ChEBI" id="CHEBI:29985"/>
        <dbReference type="ChEBI" id="CHEBI:29991"/>
        <dbReference type="ChEBI" id="CHEBI:30616"/>
        <dbReference type="ChEBI" id="CHEBI:33019"/>
        <dbReference type="ChEBI" id="CHEBI:58048"/>
        <dbReference type="ChEBI" id="CHEBI:58359"/>
        <dbReference type="ChEBI" id="CHEBI:456215"/>
        <dbReference type="EC" id="6.3.5.4"/>
    </reaction>
</comment>
<dbReference type="GO" id="GO:0005829">
    <property type="term" value="C:cytosol"/>
    <property type="evidence" value="ECO:0007669"/>
    <property type="project" value="TreeGrafter"/>
</dbReference>
<dbReference type="InterPro" id="IPR051786">
    <property type="entry name" value="ASN_synthetase/amidase"/>
</dbReference>
<evidence type="ECO:0000256" key="3">
    <source>
        <dbReference type="ARBA" id="ARBA00012737"/>
    </source>
</evidence>
<dbReference type="GO" id="GO:0006529">
    <property type="term" value="P:asparagine biosynthetic process"/>
    <property type="evidence" value="ECO:0007669"/>
    <property type="project" value="UniProtKB-KW"/>
</dbReference>
<dbReference type="eggNOG" id="COG0367">
    <property type="taxonomic scope" value="Bacteria"/>
</dbReference>
<keyword evidence="6 8" id="KW-0315">Glutamine amidotransferase</keyword>
<dbReference type="OrthoDB" id="9763290at2"/>
<reference evidence="12 13" key="1">
    <citation type="submission" date="2012-02" db="EMBL/GenBank/DDBJ databases">
        <title>Complete sequence of chromosome of Singulisphaera acidiphila DSM 18658.</title>
        <authorList>
            <consortium name="US DOE Joint Genome Institute (JGI-PGF)"/>
            <person name="Lucas S."/>
            <person name="Copeland A."/>
            <person name="Lapidus A."/>
            <person name="Glavina del Rio T."/>
            <person name="Dalin E."/>
            <person name="Tice H."/>
            <person name="Bruce D."/>
            <person name="Goodwin L."/>
            <person name="Pitluck S."/>
            <person name="Peters L."/>
            <person name="Ovchinnikova G."/>
            <person name="Chertkov O."/>
            <person name="Kyrpides N."/>
            <person name="Mavromatis K."/>
            <person name="Ivanova N."/>
            <person name="Brettin T."/>
            <person name="Detter J.C."/>
            <person name="Han C."/>
            <person name="Larimer F."/>
            <person name="Land M."/>
            <person name="Hauser L."/>
            <person name="Markowitz V."/>
            <person name="Cheng J.-F."/>
            <person name="Hugenholtz P."/>
            <person name="Woyke T."/>
            <person name="Wu D."/>
            <person name="Tindall B."/>
            <person name="Pomrenke H."/>
            <person name="Brambilla E."/>
            <person name="Klenk H.-P."/>
            <person name="Eisen J.A."/>
        </authorList>
    </citation>
    <scope>NUCLEOTIDE SEQUENCE [LARGE SCALE GENOMIC DNA]</scope>
    <source>
        <strain evidence="13">ATCC BAA-1392 / DSM 18658 / VKM B-2454 / MOB10</strain>
    </source>
</reference>
<dbReference type="InterPro" id="IPR006426">
    <property type="entry name" value="Asn_synth_AEB"/>
</dbReference>
<dbReference type="CDD" id="cd01991">
    <property type="entry name" value="Asn_synthase_B_C"/>
    <property type="match status" value="1"/>
</dbReference>
<dbReference type="AlphaFoldDB" id="L0DLR4"/>
<keyword evidence="13" id="KW-1185">Reference proteome</keyword>
<comment type="pathway">
    <text evidence="1">Amino-acid biosynthesis; L-asparagine biosynthesis; L-asparagine from L-aspartate (L-Gln route): step 1/1.</text>
</comment>
<evidence type="ECO:0000313" key="13">
    <source>
        <dbReference type="Proteomes" id="UP000010798"/>
    </source>
</evidence>
<dbReference type="Proteomes" id="UP000010798">
    <property type="component" value="Chromosome"/>
</dbReference>
<evidence type="ECO:0000256" key="6">
    <source>
        <dbReference type="ARBA" id="ARBA00022962"/>
    </source>
</evidence>
<dbReference type="InterPro" id="IPR017932">
    <property type="entry name" value="GATase_2_dom"/>
</dbReference>
<dbReference type="PANTHER" id="PTHR43284:SF1">
    <property type="entry name" value="ASPARAGINE SYNTHETASE"/>
    <property type="match status" value="1"/>
</dbReference>
<dbReference type="SUPFAM" id="SSF56235">
    <property type="entry name" value="N-terminal nucleophile aminohydrolases (Ntn hydrolases)"/>
    <property type="match status" value="1"/>
</dbReference>
<name>L0DLR4_SINAD</name>
<evidence type="ECO:0000256" key="4">
    <source>
        <dbReference type="ARBA" id="ARBA00022741"/>
    </source>
</evidence>
<keyword evidence="8" id="KW-0028">Amino-acid biosynthesis</keyword>
<feature type="site" description="Important for beta-aspartyl-AMP intermediate formation" evidence="10">
    <location>
        <position position="362"/>
    </location>
</feature>
<evidence type="ECO:0000256" key="8">
    <source>
        <dbReference type="PIRSR" id="PIRSR001589-1"/>
    </source>
</evidence>
<dbReference type="PROSITE" id="PS51278">
    <property type="entry name" value="GATASE_TYPE_2"/>
    <property type="match status" value="1"/>
</dbReference>
<dbReference type="InterPro" id="IPR033738">
    <property type="entry name" value="AsnB_N"/>
</dbReference>
<evidence type="ECO:0000313" key="12">
    <source>
        <dbReference type="EMBL" id="AGA29611.1"/>
    </source>
</evidence>
<dbReference type="Pfam" id="PF00733">
    <property type="entry name" value="Asn_synthase"/>
    <property type="match status" value="1"/>
</dbReference>
<dbReference type="SUPFAM" id="SSF52402">
    <property type="entry name" value="Adenine nucleotide alpha hydrolases-like"/>
    <property type="match status" value="1"/>
</dbReference>
<feature type="domain" description="Glutamine amidotransferase type-2" evidence="11">
    <location>
        <begin position="2"/>
        <end position="213"/>
    </location>
</feature>
<evidence type="ECO:0000256" key="2">
    <source>
        <dbReference type="ARBA" id="ARBA00005752"/>
    </source>
</evidence>
<evidence type="ECO:0000256" key="1">
    <source>
        <dbReference type="ARBA" id="ARBA00005187"/>
    </source>
</evidence>
<accession>L0DLR4</accession>
<keyword evidence="5 9" id="KW-0067">ATP-binding</keyword>
<evidence type="ECO:0000256" key="9">
    <source>
        <dbReference type="PIRSR" id="PIRSR001589-2"/>
    </source>
</evidence>
<dbReference type="EC" id="6.3.5.4" evidence="3"/>
<sequence length="641" mass="72095">MCGIAGIIDLGGLTELDGRAVGPMTAALHHRGPDDSGTFVDGQAAIGHARLSIIDLATGHQPMCNEDESIWIVFNGEIYNFPELHESLVARGHQFRSRCDTEAIIHLYEDHGERCVDFLRGMFAFAIWDQKKRKLLLARDRLGIKPLYYWNDGTRLAFGSEIKAILQAPGVPRRISPEALHDYLTYLWVPAPKSMFEGIFKLPPGHTAVLDEHGARIRQYWDLSFPEPLRDSEEVLRERFLAELEESVRIHLLSDVPLGAFLSGGLDSSAVVATMARLIAKPVVTNSIGFDESAFNELEYADAVAQKFDTDHHRQVVRPDAIDLVQRLAWHYDEPFADSSAIPTYCVSQMTRGNVTVALSGDGGDENLAGYRKYKFHQRERQVRSLLPEPLRRLAFRPLGRLYPKADWLPRVLRARSTFQNLGSTDVEAIYRSRAAHEPSYALALIRPELRAAGYDPLGVIEDAYRRSDATDPLSRELYVDIKTYLVDDILTKVDRASMAVGLEVRVPLLDHKFMEFMATIPSHMKLRGGQGKYLFKQAVRPVLGVDVVDRPKMGFSVPLGAWFRGPLREIIEDTLFAPDAFIRSVLDTDEVRRIWRAHQAGISRMESMIWAVFMLEQWGRNFLSTSAGPLEPVPPAAARG</sequence>
<dbReference type="STRING" id="886293.Sinac_5465"/>
<dbReference type="PANTHER" id="PTHR43284">
    <property type="entry name" value="ASPARAGINE SYNTHETASE (GLUTAMINE-HYDROLYZING)"/>
    <property type="match status" value="1"/>
</dbReference>
<evidence type="ECO:0000259" key="11">
    <source>
        <dbReference type="PROSITE" id="PS51278"/>
    </source>
</evidence>
<dbReference type="GO" id="GO:0004066">
    <property type="term" value="F:asparagine synthase (glutamine-hydrolyzing) activity"/>
    <property type="evidence" value="ECO:0007669"/>
    <property type="project" value="UniProtKB-EC"/>
</dbReference>
<dbReference type="PIRSF" id="PIRSF001589">
    <property type="entry name" value="Asn_synthetase_glu-h"/>
    <property type="match status" value="1"/>
</dbReference>
<dbReference type="RefSeq" id="WP_015248712.1">
    <property type="nucleotide sequence ID" value="NC_019892.1"/>
</dbReference>
<gene>
    <name evidence="12" type="ordered locus">Sinac_5465</name>
</gene>
<dbReference type="HOGENOM" id="CLU_014658_3_1_0"/>
<dbReference type="GO" id="GO:0005524">
    <property type="term" value="F:ATP binding"/>
    <property type="evidence" value="ECO:0007669"/>
    <property type="project" value="UniProtKB-KW"/>
</dbReference>
<feature type="binding site" evidence="9">
    <location>
        <begin position="360"/>
        <end position="361"/>
    </location>
    <ligand>
        <name>ATP</name>
        <dbReference type="ChEBI" id="CHEBI:30616"/>
    </ligand>
</feature>
<evidence type="ECO:0000256" key="7">
    <source>
        <dbReference type="ARBA" id="ARBA00048741"/>
    </source>
</evidence>
<protein>
    <recommendedName>
        <fullName evidence="3">asparagine synthase (glutamine-hydrolyzing)</fullName>
        <ecNumber evidence="3">6.3.5.4</ecNumber>
    </recommendedName>
</protein>
<dbReference type="InterPro" id="IPR014729">
    <property type="entry name" value="Rossmann-like_a/b/a_fold"/>
</dbReference>
<dbReference type="CDD" id="cd00712">
    <property type="entry name" value="AsnB"/>
    <property type="match status" value="1"/>
</dbReference>
<feature type="active site" description="For GATase activity" evidence="8">
    <location>
        <position position="2"/>
    </location>
</feature>
<feature type="binding site" evidence="9">
    <location>
        <position position="288"/>
    </location>
    <ligand>
        <name>ATP</name>
        <dbReference type="ChEBI" id="CHEBI:30616"/>
    </ligand>
</feature>
<evidence type="ECO:0000256" key="5">
    <source>
        <dbReference type="ARBA" id="ARBA00022840"/>
    </source>
</evidence>
<dbReference type="InterPro" id="IPR029055">
    <property type="entry name" value="Ntn_hydrolases_N"/>
</dbReference>
<proteinExistence type="inferred from homology"/>
<keyword evidence="8" id="KW-0061">Asparagine biosynthesis</keyword>
<dbReference type="InterPro" id="IPR001962">
    <property type="entry name" value="Asn_synthase"/>
</dbReference>
<keyword evidence="4 9" id="KW-0547">Nucleotide-binding</keyword>
<evidence type="ECO:0000256" key="10">
    <source>
        <dbReference type="PIRSR" id="PIRSR001589-3"/>
    </source>
</evidence>
<dbReference type="Gene3D" id="3.40.50.620">
    <property type="entry name" value="HUPs"/>
    <property type="match status" value="2"/>
</dbReference>
<dbReference type="KEGG" id="saci:Sinac_5465"/>
<dbReference type="Gene3D" id="3.60.20.10">
    <property type="entry name" value="Glutamine Phosphoribosylpyrophosphate, subunit 1, domain 1"/>
    <property type="match status" value="1"/>
</dbReference>
<dbReference type="NCBIfam" id="TIGR01536">
    <property type="entry name" value="asn_synth_AEB"/>
    <property type="match status" value="1"/>
</dbReference>